<feature type="region of interest" description="Disordered" evidence="1">
    <location>
        <begin position="600"/>
        <end position="628"/>
    </location>
</feature>
<proteinExistence type="predicted"/>
<sequence>MSPPTSRRPSHQNEPIRVQVEPAPPSRRPSHHSETIKVQVEPVREELSITEKVATPLIGETALGSEYKPQAKEAATFFGGRDMNNLKEPLYNSTLPTPMILGWNTRRNDDPNHSPKSTASLSTPPESFATITILREIEDWLDLHDHDGLPASNRYNRSRIKEMDGEIQRRATTLLPDITTTLENSASIIHCIAIQLLASCYTTHQISLADSTLPSALYTNRAKPPMISALRMHSQYRLSPSSGYHARDTSPAPAWPGLYTGPSPEERLAEALTKKRREEQSMNDQESMRESIERNCGKIYGFADGVAYQPRRLSQEVDLMEAGVVAACDGSASLEGEYHDMFNRPVKLGEGDSRNIHEVINVSDAPQIKARPDFWFRKTKNNTPNWPDKGVGEDYEMEEGHSSTSPIFNSPTSSRKASLSTWKGKGRSISPEKQHKPTQSKSGRKWSLKPILKSEPHPLFVQPVKDYVIQRPSRVRHRRRVPIPVVPSNGAPATLQQSHSNIPQGGLFSAIRTSTGSSKTASSGTSSHRSTYSPSNTNVLAPARLPNNYSSPSDASTHSNTLSPPSISSDMTAPLPEDVIARVWGPPDEVVSIFDILSMGPPEEISGNGRVTQNIRSSGGDTVLGPHE</sequence>
<feature type="compositionally biased region" description="Low complexity" evidence="1">
    <location>
        <begin position="513"/>
        <end position="537"/>
    </location>
</feature>
<feature type="compositionally biased region" description="Basic residues" evidence="1">
    <location>
        <begin position="436"/>
        <end position="447"/>
    </location>
</feature>
<organism evidence="2 3">
    <name type="scientific">Tothia fuscella</name>
    <dbReference type="NCBI Taxonomy" id="1048955"/>
    <lineage>
        <taxon>Eukaryota</taxon>
        <taxon>Fungi</taxon>
        <taxon>Dikarya</taxon>
        <taxon>Ascomycota</taxon>
        <taxon>Pezizomycotina</taxon>
        <taxon>Dothideomycetes</taxon>
        <taxon>Pleosporomycetidae</taxon>
        <taxon>Venturiales</taxon>
        <taxon>Cylindrosympodiaceae</taxon>
        <taxon>Tothia</taxon>
    </lineage>
</organism>
<comment type="caution">
    <text evidence="2">The sequence shown here is derived from an EMBL/GenBank/DDBJ whole genome shotgun (WGS) entry which is preliminary data.</text>
</comment>
<evidence type="ECO:0000313" key="3">
    <source>
        <dbReference type="Proteomes" id="UP000800235"/>
    </source>
</evidence>
<feature type="compositionally biased region" description="Polar residues" evidence="1">
    <location>
        <begin position="547"/>
        <end position="571"/>
    </location>
</feature>
<feature type="compositionally biased region" description="Polar residues" evidence="1">
    <location>
        <begin position="494"/>
        <end position="503"/>
    </location>
</feature>
<accession>A0A9P4TU20</accession>
<feature type="region of interest" description="Disordered" evidence="1">
    <location>
        <begin position="484"/>
        <end position="573"/>
    </location>
</feature>
<feature type="region of interest" description="Disordered" evidence="1">
    <location>
        <begin position="104"/>
        <end position="124"/>
    </location>
</feature>
<evidence type="ECO:0000313" key="2">
    <source>
        <dbReference type="EMBL" id="KAF2422419.1"/>
    </source>
</evidence>
<feature type="region of interest" description="Disordered" evidence="1">
    <location>
        <begin position="378"/>
        <end position="447"/>
    </location>
</feature>
<feature type="compositionally biased region" description="Polar residues" evidence="1">
    <location>
        <begin position="609"/>
        <end position="620"/>
    </location>
</feature>
<feature type="region of interest" description="Disordered" evidence="1">
    <location>
        <begin position="1"/>
        <end position="37"/>
    </location>
</feature>
<protein>
    <submittedName>
        <fullName evidence="2">Uncharacterized protein</fullName>
    </submittedName>
</protein>
<feature type="compositionally biased region" description="Polar residues" evidence="1">
    <location>
        <begin position="114"/>
        <end position="124"/>
    </location>
</feature>
<feature type="compositionally biased region" description="Polar residues" evidence="1">
    <location>
        <begin position="402"/>
        <end position="421"/>
    </location>
</feature>
<dbReference type="OrthoDB" id="3946545at2759"/>
<gene>
    <name evidence="2" type="ORF">EJ08DRAFT_725958</name>
</gene>
<name>A0A9P4TU20_9PEZI</name>
<dbReference type="Proteomes" id="UP000800235">
    <property type="component" value="Unassembled WGS sequence"/>
</dbReference>
<dbReference type="AlphaFoldDB" id="A0A9P4TU20"/>
<reference evidence="2" key="1">
    <citation type="journal article" date="2020" name="Stud. Mycol.">
        <title>101 Dothideomycetes genomes: a test case for predicting lifestyles and emergence of pathogens.</title>
        <authorList>
            <person name="Haridas S."/>
            <person name="Albert R."/>
            <person name="Binder M."/>
            <person name="Bloem J."/>
            <person name="Labutti K."/>
            <person name="Salamov A."/>
            <person name="Andreopoulos B."/>
            <person name="Baker S."/>
            <person name="Barry K."/>
            <person name="Bills G."/>
            <person name="Bluhm B."/>
            <person name="Cannon C."/>
            <person name="Castanera R."/>
            <person name="Culley D."/>
            <person name="Daum C."/>
            <person name="Ezra D."/>
            <person name="Gonzalez J."/>
            <person name="Henrissat B."/>
            <person name="Kuo A."/>
            <person name="Liang C."/>
            <person name="Lipzen A."/>
            <person name="Lutzoni F."/>
            <person name="Magnuson J."/>
            <person name="Mondo S."/>
            <person name="Nolan M."/>
            <person name="Ohm R."/>
            <person name="Pangilinan J."/>
            <person name="Park H.-J."/>
            <person name="Ramirez L."/>
            <person name="Alfaro M."/>
            <person name="Sun H."/>
            <person name="Tritt A."/>
            <person name="Yoshinaga Y."/>
            <person name="Zwiers L.-H."/>
            <person name="Turgeon B."/>
            <person name="Goodwin S."/>
            <person name="Spatafora J."/>
            <person name="Crous P."/>
            <person name="Grigoriev I."/>
        </authorList>
    </citation>
    <scope>NUCLEOTIDE SEQUENCE</scope>
    <source>
        <strain evidence="2">CBS 130266</strain>
    </source>
</reference>
<dbReference type="EMBL" id="MU007090">
    <property type="protein sequence ID" value="KAF2422419.1"/>
    <property type="molecule type" value="Genomic_DNA"/>
</dbReference>
<evidence type="ECO:0000256" key="1">
    <source>
        <dbReference type="SAM" id="MobiDB-lite"/>
    </source>
</evidence>
<keyword evidence="3" id="KW-1185">Reference proteome</keyword>